<gene>
    <name evidence="10" type="ORF">OVA965_LOCUS44198</name>
    <name evidence="11" type="ORF">TMI583_LOCUS46853</name>
</gene>
<feature type="non-terminal residue" evidence="11">
    <location>
        <position position="1"/>
    </location>
</feature>
<keyword evidence="3" id="KW-0677">Repeat</keyword>
<dbReference type="PANTHER" id="PTHR24025:SF23">
    <property type="entry name" value="NEURAL-CADHERIN"/>
    <property type="match status" value="1"/>
</dbReference>
<feature type="domain" description="Cadherin" evidence="9">
    <location>
        <begin position="116"/>
        <end position="196"/>
    </location>
</feature>
<evidence type="ECO:0000256" key="7">
    <source>
        <dbReference type="ARBA" id="ARBA00023136"/>
    </source>
</evidence>
<keyword evidence="2" id="KW-0812">Transmembrane</keyword>
<keyword evidence="5" id="KW-0130">Cell adhesion</keyword>
<evidence type="ECO:0000256" key="2">
    <source>
        <dbReference type="ARBA" id="ARBA00022692"/>
    </source>
</evidence>
<keyword evidence="4 8" id="KW-0106">Calcium</keyword>
<proteinExistence type="predicted"/>
<dbReference type="EMBL" id="CAJOBA010088653">
    <property type="protein sequence ID" value="CAF4474365.1"/>
    <property type="molecule type" value="Genomic_DNA"/>
</dbReference>
<comment type="caution">
    <text evidence="11">The sequence shown here is derived from an EMBL/GenBank/DDBJ whole genome shotgun (WGS) entry which is preliminary data.</text>
</comment>
<sequence>MPEVMPPGSTILKITTVSQRDDIRYQLLEHNENLFHIDAITGIITLTNWLHYELQSFYSFYVHIINNSSFSQAIIEIDVKDYNNHAPIFINLNSHIELSKIYIESQQSEENKKIFVTKLTAYDLDQNQLMYHLMESSDEDLFEINSQTGIIMLITHQQQFLSSRYELKVGVTDGLYVTVALLSISISDYSLNRPTFDQTMYTFKYRVESV</sequence>
<dbReference type="GO" id="GO:0005509">
    <property type="term" value="F:calcium ion binding"/>
    <property type="evidence" value="ECO:0007669"/>
    <property type="project" value="UniProtKB-UniRule"/>
</dbReference>
<dbReference type="Proteomes" id="UP000677228">
    <property type="component" value="Unassembled WGS sequence"/>
</dbReference>
<organism evidence="11 12">
    <name type="scientific">Didymodactylos carnosus</name>
    <dbReference type="NCBI Taxonomy" id="1234261"/>
    <lineage>
        <taxon>Eukaryota</taxon>
        <taxon>Metazoa</taxon>
        <taxon>Spiralia</taxon>
        <taxon>Gnathifera</taxon>
        <taxon>Rotifera</taxon>
        <taxon>Eurotatoria</taxon>
        <taxon>Bdelloidea</taxon>
        <taxon>Philodinida</taxon>
        <taxon>Philodinidae</taxon>
        <taxon>Didymodactylos</taxon>
    </lineage>
</organism>
<name>A0A8S2X251_9BILA</name>
<evidence type="ECO:0000256" key="1">
    <source>
        <dbReference type="ARBA" id="ARBA00004370"/>
    </source>
</evidence>
<dbReference type="CDD" id="cd11304">
    <property type="entry name" value="Cadherin_repeat"/>
    <property type="match status" value="2"/>
</dbReference>
<dbReference type="Gene3D" id="2.60.40.60">
    <property type="entry name" value="Cadherins"/>
    <property type="match status" value="2"/>
</dbReference>
<dbReference type="SMART" id="SM00112">
    <property type="entry name" value="CA"/>
    <property type="match status" value="2"/>
</dbReference>
<dbReference type="Pfam" id="PF00028">
    <property type="entry name" value="Cadherin"/>
    <property type="match status" value="1"/>
</dbReference>
<dbReference type="GO" id="GO:0005911">
    <property type="term" value="C:cell-cell junction"/>
    <property type="evidence" value="ECO:0007669"/>
    <property type="project" value="TreeGrafter"/>
</dbReference>
<dbReference type="PROSITE" id="PS50268">
    <property type="entry name" value="CADHERIN_2"/>
    <property type="match status" value="2"/>
</dbReference>
<evidence type="ECO:0000313" key="12">
    <source>
        <dbReference type="Proteomes" id="UP000682733"/>
    </source>
</evidence>
<dbReference type="InterPro" id="IPR002126">
    <property type="entry name" value="Cadherin-like_dom"/>
</dbReference>
<evidence type="ECO:0000256" key="8">
    <source>
        <dbReference type="PROSITE-ProRule" id="PRU00043"/>
    </source>
</evidence>
<dbReference type="GO" id="GO:0016020">
    <property type="term" value="C:membrane"/>
    <property type="evidence" value="ECO:0007669"/>
    <property type="project" value="UniProtKB-SubCell"/>
</dbReference>
<evidence type="ECO:0000256" key="4">
    <source>
        <dbReference type="ARBA" id="ARBA00022837"/>
    </source>
</evidence>
<dbReference type="InterPro" id="IPR050971">
    <property type="entry name" value="Cadherin-domain_protein"/>
</dbReference>
<feature type="domain" description="Cadherin" evidence="9">
    <location>
        <begin position="1"/>
        <end position="89"/>
    </location>
</feature>
<keyword evidence="7" id="KW-0472">Membrane</keyword>
<dbReference type="InterPro" id="IPR015919">
    <property type="entry name" value="Cadherin-like_sf"/>
</dbReference>
<dbReference type="Proteomes" id="UP000682733">
    <property type="component" value="Unassembled WGS sequence"/>
</dbReference>
<keyword evidence="6" id="KW-1133">Transmembrane helix</keyword>
<dbReference type="EMBL" id="CAJNOK010061932">
    <property type="protein sequence ID" value="CAF1639642.1"/>
    <property type="molecule type" value="Genomic_DNA"/>
</dbReference>
<evidence type="ECO:0000256" key="3">
    <source>
        <dbReference type="ARBA" id="ARBA00022737"/>
    </source>
</evidence>
<evidence type="ECO:0000256" key="6">
    <source>
        <dbReference type="ARBA" id="ARBA00022989"/>
    </source>
</evidence>
<evidence type="ECO:0000313" key="10">
    <source>
        <dbReference type="EMBL" id="CAF1639642.1"/>
    </source>
</evidence>
<dbReference type="GO" id="GO:0007156">
    <property type="term" value="P:homophilic cell adhesion via plasma membrane adhesion molecules"/>
    <property type="evidence" value="ECO:0007669"/>
    <property type="project" value="InterPro"/>
</dbReference>
<evidence type="ECO:0000313" key="11">
    <source>
        <dbReference type="EMBL" id="CAF4474365.1"/>
    </source>
</evidence>
<evidence type="ECO:0000259" key="9">
    <source>
        <dbReference type="PROSITE" id="PS50268"/>
    </source>
</evidence>
<dbReference type="SUPFAM" id="SSF49313">
    <property type="entry name" value="Cadherin-like"/>
    <property type="match status" value="2"/>
</dbReference>
<dbReference type="PRINTS" id="PR00205">
    <property type="entry name" value="CADHERIN"/>
</dbReference>
<accession>A0A8S2X251</accession>
<reference evidence="11" key="1">
    <citation type="submission" date="2021-02" db="EMBL/GenBank/DDBJ databases">
        <authorList>
            <person name="Nowell W R."/>
        </authorList>
    </citation>
    <scope>NUCLEOTIDE SEQUENCE</scope>
</reference>
<evidence type="ECO:0000256" key="5">
    <source>
        <dbReference type="ARBA" id="ARBA00022889"/>
    </source>
</evidence>
<dbReference type="AlphaFoldDB" id="A0A8S2X251"/>
<comment type="subcellular location">
    <subcellularLocation>
        <location evidence="1">Membrane</location>
    </subcellularLocation>
</comment>
<protein>
    <recommendedName>
        <fullName evidence="9">Cadherin domain-containing protein</fullName>
    </recommendedName>
</protein>
<dbReference type="PANTHER" id="PTHR24025">
    <property type="entry name" value="DESMOGLEIN FAMILY MEMBER"/>
    <property type="match status" value="1"/>
</dbReference>